<feature type="compositionally biased region" description="Low complexity" evidence="1">
    <location>
        <begin position="286"/>
        <end position="309"/>
    </location>
</feature>
<comment type="caution">
    <text evidence="2">The sequence shown here is derived from an EMBL/GenBank/DDBJ whole genome shotgun (WGS) entry which is preliminary data.</text>
</comment>
<feature type="region of interest" description="Disordered" evidence="1">
    <location>
        <begin position="209"/>
        <end position="349"/>
    </location>
</feature>
<feature type="region of interest" description="Disordered" evidence="1">
    <location>
        <begin position="1"/>
        <end position="41"/>
    </location>
</feature>
<feature type="compositionally biased region" description="Polar residues" evidence="1">
    <location>
        <begin position="96"/>
        <end position="105"/>
    </location>
</feature>
<evidence type="ECO:0000313" key="3">
    <source>
        <dbReference type="Proteomes" id="UP001519460"/>
    </source>
</evidence>
<feature type="non-terminal residue" evidence="2">
    <location>
        <position position="1"/>
    </location>
</feature>
<organism evidence="2 3">
    <name type="scientific">Batillaria attramentaria</name>
    <dbReference type="NCBI Taxonomy" id="370345"/>
    <lineage>
        <taxon>Eukaryota</taxon>
        <taxon>Metazoa</taxon>
        <taxon>Spiralia</taxon>
        <taxon>Lophotrochozoa</taxon>
        <taxon>Mollusca</taxon>
        <taxon>Gastropoda</taxon>
        <taxon>Caenogastropoda</taxon>
        <taxon>Sorbeoconcha</taxon>
        <taxon>Cerithioidea</taxon>
        <taxon>Batillariidae</taxon>
        <taxon>Batillaria</taxon>
    </lineage>
</organism>
<name>A0ABD0JFE8_9CAEN</name>
<feature type="compositionally biased region" description="Polar residues" evidence="1">
    <location>
        <begin position="223"/>
        <end position="242"/>
    </location>
</feature>
<feature type="region of interest" description="Disordered" evidence="1">
    <location>
        <begin position="53"/>
        <end position="125"/>
    </location>
</feature>
<feature type="compositionally biased region" description="Polar residues" evidence="1">
    <location>
        <begin position="56"/>
        <end position="69"/>
    </location>
</feature>
<proteinExistence type="predicted"/>
<dbReference type="Proteomes" id="UP001519460">
    <property type="component" value="Unassembled WGS sequence"/>
</dbReference>
<evidence type="ECO:0000313" key="2">
    <source>
        <dbReference type="EMBL" id="KAK7473636.1"/>
    </source>
</evidence>
<keyword evidence="3" id="KW-1185">Reference proteome</keyword>
<dbReference type="EMBL" id="JACVVK020000462">
    <property type="protein sequence ID" value="KAK7473636.1"/>
    <property type="molecule type" value="Genomic_DNA"/>
</dbReference>
<dbReference type="AlphaFoldDB" id="A0ABD0JFE8"/>
<evidence type="ECO:0000256" key="1">
    <source>
        <dbReference type="SAM" id="MobiDB-lite"/>
    </source>
</evidence>
<accession>A0ABD0JFE8</accession>
<feature type="compositionally biased region" description="Polar residues" evidence="1">
    <location>
        <begin position="14"/>
        <end position="27"/>
    </location>
</feature>
<reference evidence="2 3" key="1">
    <citation type="journal article" date="2023" name="Sci. Data">
        <title>Genome assembly of the Korean intertidal mud-creeper Batillaria attramentaria.</title>
        <authorList>
            <person name="Patra A.K."/>
            <person name="Ho P.T."/>
            <person name="Jun S."/>
            <person name="Lee S.J."/>
            <person name="Kim Y."/>
            <person name="Won Y.J."/>
        </authorList>
    </citation>
    <scope>NUCLEOTIDE SEQUENCE [LARGE SCALE GENOMIC DNA]</scope>
    <source>
        <strain evidence="2">Wonlab-2016</strain>
    </source>
</reference>
<gene>
    <name evidence="2" type="ORF">BaRGS_00035114</name>
</gene>
<sequence length="399" mass="41991">LPPPKYEDAILYPLTSSTSDVSATGSPSPKHVKNDSLPSYDTACSGADLYHLVTPSGVSKDSPAQSPSHSDTERASDSHSASAELVSPGSRALQLEPTSTVSSAAPTGEVGAGAEQNQARGDDDLDRDATRHAFHLNDVTIDIDGVNESCLNTQAVAGVHVGESNPPRAQADRHQAEFVHQFGHRPPPQDAAGIGVSVRGEGADQRFGAVSVQSGGRGRPDNNVDSGRTTCSPSQRRVSGDTNEIARRAMLGPHAAHMDPSRPAELGPFTAGPREQRSSSDAGLHAMSKSRAAANAASAKRPSAAGSLANRRRAHSHSSVSRLGVRGNRDRDGTTSPSRSRRGSLEEEGVTYVWKDGRVQVHHPGSRTSTPELSVSSGQHVQYVWRNGNVERVITGSNN</sequence>
<protein>
    <submittedName>
        <fullName evidence="2">Uncharacterized protein</fullName>
    </submittedName>
</protein>
<feature type="non-terminal residue" evidence="2">
    <location>
        <position position="399"/>
    </location>
</feature>